<dbReference type="AlphaFoldDB" id="S8DJS8"/>
<name>S8DJS8_FOMSC</name>
<keyword evidence="2" id="KW-1185">Reference proteome</keyword>
<evidence type="ECO:0008006" key="3">
    <source>
        <dbReference type="Google" id="ProtNLM"/>
    </source>
</evidence>
<evidence type="ECO:0000313" key="1">
    <source>
        <dbReference type="EMBL" id="EPS93077.1"/>
    </source>
</evidence>
<dbReference type="STRING" id="743788.S8DJS8"/>
<protein>
    <recommendedName>
        <fullName evidence="3">Reverse transcriptase zinc-binding domain-containing protein</fullName>
    </recommendedName>
</protein>
<reference evidence="1 2" key="1">
    <citation type="journal article" date="2012" name="Science">
        <title>The Paleozoic origin of enzymatic lignin decomposition reconstructed from 31 fungal genomes.</title>
        <authorList>
            <person name="Floudas D."/>
            <person name="Binder M."/>
            <person name="Riley R."/>
            <person name="Barry K."/>
            <person name="Blanchette R.A."/>
            <person name="Henrissat B."/>
            <person name="Martinez A.T."/>
            <person name="Otillar R."/>
            <person name="Spatafora J.W."/>
            <person name="Yadav J.S."/>
            <person name="Aerts A."/>
            <person name="Benoit I."/>
            <person name="Boyd A."/>
            <person name="Carlson A."/>
            <person name="Copeland A."/>
            <person name="Coutinho P.M."/>
            <person name="de Vries R.P."/>
            <person name="Ferreira P."/>
            <person name="Findley K."/>
            <person name="Foster B."/>
            <person name="Gaskell J."/>
            <person name="Glotzer D."/>
            <person name="Gorecki P."/>
            <person name="Heitman J."/>
            <person name="Hesse C."/>
            <person name="Hori C."/>
            <person name="Igarashi K."/>
            <person name="Jurgens J.A."/>
            <person name="Kallen N."/>
            <person name="Kersten P."/>
            <person name="Kohler A."/>
            <person name="Kuees U."/>
            <person name="Kumar T.K.A."/>
            <person name="Kuo A."/>
            <person name="LaButti K."/>
            <person name="Larrondo L.F."/>
            <person name="Lindquist E."/>
            <person name="Ling A."/>
            <person name="Lombard V."/>
            <person name="Lucas S."/>
            <person name="Lundell T."/>
            <person name="Martin R."/>
            <person name="McLaughlin D.J."/>
            <person name="Morgenstern I."/>
            <person name="Morin E."/>
            <person name="Murat C."/>
            <person name="Nagy L.G."/>
            <person name="Nolan M."/>
            <person name="Ohm R.A."/>
            <person name="Patyshakuliyeva A."/>
            <person name="Rokas A."/>
            <person name="Ruiz-Duenas F.J."/>
            <person name="Sabat G."/>
            <person name="Salamov A."/>
            <person name="Samejima M."/>
            <person name="Schmutz J."/>
            <person name="Slot J.C."/>
            <person name="St John F."/>
            <person name="Stenlid J."/>
            <person name="Sun H."/>
            <person name="Sun S."/>
            <person name="Syed K."/>
            <person name="Tsang A."/>
            <person name="Wiebenga A."/>
            <person name="Young D."/>
            <person name="Pisabarro A."/>
            <person name="Eastwood D.C."/>
            <person name="Martin F."/>
            <person name="Cullen D."/>
            <person name="Grigoriev I.V."/>
            <person name="Hibbett D.S."/>
        </authorList>
    </citation>
    <scope>NUCLEOTIDE SEQUENCE</scope>
    <source>
        <strain evidence="2">FP-58527</strain>
    </source>
</reference>
<dbReference type="Proteomes" id="UP000015241">
    <property type="component" value="Unassembled WGS sequence"/>
</dbReference>
<sequence length="337" mass="38098">ANVCLSIESYVAQLPPWAVLTLYQSHVDPHLIYGYEVVLDARKRSPTLLIRVQHTYLPRVVGLTSRSRTAVLFTETGVWPLAYRRISLALRYVVYLLNSRHTLPLAALADSRSTALMGEGSWFGDLRLALRRLPVAVTVDFDLATLLSLKYIHDTAKRVQLSLSTHLMQEMRYKEGLPLLRVRLMSHQNLARREYLAVPNKHDRLALCHLFSGDSPLAIVQLRRRGSGVQRNRRTCRFCSGLSTVKDEIHVLLECTAQQLVGLREEFLHDLYLADRRPRHTRATTSAAYFVVEVARECATATVLAKFVRALFALCAEVSMLEVELGEVDRAVAPESP</sequence>
<dbReference type="InParanoid" id="S8DJS8"/>
<gene>
    <name evidence="1" type="ORF">FOMPIDRAFT_1136852</name>
</gene>
<accession>S8DJS8</accession>
<feature type="non-terminal residue" evidence="1">
    <location>
        <position position="1"/>
    </location>
</feature>
<dbReference type="HOGENOM" id="CLU_825271_0_0_1"/>
<dbReference type="eggNOG" id="ENOG502SDME">
    <property type="taxonomic scope" value="Eukaryota"/>
</dbReference>
<organism evidence="1 2">
    <name type="scientific">Fomitopsis schrenkii</name>
    <name type="common">Brown rot fungus</name>
    <dbReference type="NCBI Taxonomy" id="2126942"/>
    <lineage>
        <taxon>Eukaryota</taxon>
        <taxon>Fungi</taxon>
        <taxon>Dikarya</taxon>
        <taxon>Basidiomycota</taxon>
        <taxon>Agaricomycotina</taxon>
        <taxon>Agaricomycetes</taxon>
        <taxon>Polyporales</taxon>
        <taxon>Fomitopsis</taxon>
    </lineage>
</organism>
<evidence type="ECO:0000313" key="2">
    <source>
        <dbReference type="Proteomes" id="UP000015241"/>
    </source>
</evidence>
<proteinExistence type="predicted"/>
<dbReference type="EMBL" id="KE504301">
    <property type="protein sequence ID" value="EPS93077.1"/>
    <property type="molecule type" value="Genomic_DNA"/>
</dbReference>
<dbReference type="OrthoDB" id="2802125at2759"/>